<proteinExistence type="predicted"/>
<gene>
    <name evidence="1" type="ORF">E2C01_016037</name>
</gene>
<accession>A0A5B7DPW9</accession>
<keyword evidence="2" id="KW-1185">Reference proteome</keyword>
<evidence type="ECO:0000313" key="1">
    <source>
        <dbReference type="EMBL" id="MPC23003.1"/>
    </source>
</evidence>
<evidence type="ECO:0000313" key="2">
    <source>
        <dbReference type="Proteomes" id="UP000324222"/>
    </source>
</evidence>
<name>A0A5B7DPW9_PORTR</name>
<sequence>MASCSFPYHIVIDPSLCHLFSVSCPARVTASALPCRALPCLAWRGLQTRRRVFYEATDEEATGGETRGEKRCREE</sequence>
<protein>
    <submittedName>
        <fullName evidence="1">Uncharacterized protein</fullName>
    </submittedName>
</protein>
<dbReference type="AlphaFoldDB" id="A0A5B7DPW9"/>
<reference evidence="1 2" key="1">
    <citation type="submission" date="2019-05" db="EMBL/GenBank/DDBJ databases">
        <title>Another draft genome of Portunus trituberculatus and its Hox gene families provides insights of decapod evolution.</title>
        <authorList>
            <person name="Jeong J.-H."/>
            <person name="Song I."/>
            <person name="Kim S."/>
            <person name="Choi T."/>
            <person name="Kim D."/>
            <person name="Ryu S."/>
            <person name="Kim W."/>
        </authorList>
    </citation>
    <scope>NUCLEOTIDE SEQUENCE [LARGE SCALE GENOMIC DNA]</scope>
    <source>
        <tissue evidence="1">Muscle</tissue>
    </source>
</reference>
<dbReference type="Proteomes" id="UP000324222">
    <property type="component" value="Unassembled WGS sequence"/>
</dbReference>
<organism evidence="1 2">
    <name type="scientific">Portunus trituberculatus</name>
    <name type="common">Swimming crab</name>
    <name type="synonym">Neptunus trituberculatus</name>
    <dbReference type="NCBI Taxonomy" id="210409"/>
    <lineage>
        <taxon>Eukaryota</taxon>
        <taxon>Metazoa</taxon>
        <taxon>Ecdysozoa</taxon>
        <taxon>Arthropoda</taxon>
        <taxon>Crustacea</taxon>
        <taxon>Multicrustacea</taxon>
        <taxon>Malacostraca</taxon>
        <taxon>Eumalacostraca</taxon>
        <taxon>Eucarida</taxon>
        <taxon>Decapoda</taxon>
        <taxon>Pleocyemata</taxon>
        <taxon>Brachyura</taxon>
        <taxon>Eubrachyura</taxon>
        <taxon>Portunoidea</taxon>
        <taxon>Portunidae</taxon>
        <taxon>Portuninae</taxon>
        <taxon>Portunus</taxon>
    </lineage>
</organism>
<comment type="caution">
    <text evidence="1">The sequence shown here is derived from an EMBL/GenBank/DDBJ whole genome shotgun (WGS) entry which is preliminary data.</text>
</comment>
<dbReference type="EMBL" id="VSRR010001153">
    <property type="protein sequence ID" value="MPC23003.1"/>
    <property type="molecule type" value="Genomic_DNA"/>
</dbReference>